<dbReference type="SUPFAM" id="SSF51735">
    <property type="entry name" value="NAD(P)-binding Rossmann-fold domains"/>
    <property type="match status" value="1"/>
</dbReference>
<protein>
    <recommendedName>
        <fullName evidence="3">Polysaccharide biosynthesis protein CapD-like domain-containing protein</fullName>
    </recommendedName>
</protein>
<feature type="domain" description="Polysaccharide biosynthesis protein CapD-like" evidence="3">
    <location>
        <begin position="50"/>
        <end position="326"/>
    </location>
</feature>
<dbReference type="Proteomes" id="UP000251891">
    <property type="component" value="Unassembled WGS sequence"/>
</dbReference>
<keyword evidence="5" id="KW-1185">Reference proteome</keyword>
<comment type="caution">
    <text evidence="4">The sequence shown here is derived from an EMBL/GenBank/DDBJ whole genome shotgun (WGS) entry which is preliminary data.</text>
</comment>
<dbReference type="RefSeq" id="WP_111864133.1">
    <property type="nucleotide sequence ID" value="NZ_QLYX01000003.1"/>
</dbReference>
<organism evidence="4 5">
    <name type="scientific">Actinomadura craniellae</name>
    <dbReference type="NCBI Taxonomy" id="2231787"/>
    <lineage>
        <taxon>Bacteria</taxon>
        <taxon>Bacillati</taxon>
        <taxon>Actinomycetota</taxon>
        <taxon>Actinomycetes</taxon>
        <taxon>Streptosporangiales</taxon>
        <taxon>Thermomonosporaceae</taxon>
        <taxon>Actinomadura</taxon>
    </lineage>
</organism>
<dbReference type="InterPro" id="IPR051203">
    <property type="entry name" value="Polysaccharide_Synthase-Rel"/>
</dbReference>
<evidence type="ECO:0000313" key="5">
    <source>
        <dbReference type="Proteomes" id="UP000251891"/>
    </source>
</evidence>
<comment type="similarity">
    <text evidence="1">Belongs to the polysaccharide synthase family.</text>
</comment>
<dbReference type="InterPro" id="IPR003869">
    <property type="entry name" value="Polysac_CapD-like"/>
</dbReference>
<accession>A0A365H9I9</accession>
<dbReference type="Pfam" id="PF02719">
    <property type="entry name" value="Polysacc_synt_2"/>
    <property type="match status" value="1"/>
</dbReference>
<dbReference type="PANTHER" id="PTHR43318">
    <property type="entry name" value="UDP-N-ACETYLGLUCOSAMINE 4,6-DEHYDRATASE"/>
    <property type="match status" value="1"/>
</dbReference>
<evidence type="ECO:0000259" key="3">
    <source>
        <dbReference type="Pfam" id="PF02719"/>
    </source>
</evidence>
<reference evidence="4 5" key="1">
    <citation type="submission" date="2018-06" db="EMBL/GenBank/DDBJ databases">
        <title>Actinomadura craniellae sp. nov. isolated from marine sponge Craniella sp.</title>
        <authorList>
            <person name="Li L."/>
            <person name="Xu Q.H."/>
            <person name="Lin H.W."/>
            <person name="Lu Y.H."/>
        </authorList>
    </citation>
    <scope>NUCLEOTIDE SEQUENCE [LARGE SCALE GENOMIC DNA]</scope>
    <source>
        <strain evidence="4 5">LHW63021</strain>
    </source>
</reference>
<dbReference type="Gene3D" id="3.40.50.720">
    <property type="entry name" value="NAD(P)-binding Rossmann-like Domain"/>
    <property type="match status" value="1"/>
</dbReference>
<name>A0A365H9I9_9ACTN</name>
<dbReference type="EMBL" id="QLYX01000003">
    <property type="protein sequence ID" value="RAY15672.1"/>
    <property type="molecule type" value="Genomic_DNA"/>
</dbReference>
<evidence type="ECO:0000313" key="4">
    <source>
        <dbReference type="EMBL" id="RAY15672.1"/>
    </source>
</evidence>
<evidence type="ECO:0000256" key="2">
    <source>
        <dbReference type="SAM" id="MobiDB-lite"/>
    </source>
</evidence>
<feature type="region of interest" description="Disordered" evidence="2">
    <location>
        <begin position="1"/>
        <end position="22"/>
    </location>
</feature>
<gene>
    <name evidence="4" type="ORF">DPM19_07750</name>
</gene>
<dbReference type="OrthoDB" id="9804264at2"/>
<evidence type="ECO:0000256" key="1">
    <source>
        <dbReference type="ARBA" id="ARBA00007430"/>
    </source>
</evidence>
<proteinExistence type="inferred from homology"/>
<dbReference type="InterPro" id="IPR036291">
    <property type="entry name" value="NAD(P)-bd_dom_sf"/>
</dbReference>
<dbReference type="AlphaFoldDB" id="A0A365H9I9"/>
<dbReference type="PANTHER" id="PTHR43318:SF1">
    <property type="entry name" value="POLYSACCHARIDE BIOSYNTHESIS PROTEIN EPSC-RELATED"/>
    <property type="match status" value="1"/>
</dbReference>
<sequence length="382" mass="40287">MVRRRGLTAPELPHRVPSPGPATPLARLLGRAEADVAGRRAHRLVAGRRVLVTGAAGTVGGALCHRIKRLGPAALGLLDRDPDGLARVGHEMTGLLDRDRVVMIESDVRDHAGLDRALGGLRPELVVHTAGLTGTAELERAPARAVTWNLLGTHRLATAAVRHGVEHLVHCSTDKAADPASVCGAVARLGEMVMQTVAGGPTRFASARLGVVLGPPGPLLGTLAGPIVRGETITLAHPDLARHLMTAGEAAGLLLEAGGLAEEAEVFALDMGPPVPVLDLVHRYAGQLGRPDVTIRFTGPRPGEKVVERLFSAGERRVRTAHPAIWGTRPAPLPAGLPRLLDDLYLAADDGDDEHVRRLLRRLLPEYRPARGRPGPAGFPGL</sequence>